<dbReference type="SUPFAM" id="SSF56601">
    <property type="entry name" value="beta-lactamase/transpeptidase-like"/>
    <property type="match status" value="1"/>
</dbReference>
<evidence type="ECO:0000256" key="13">
    <source>
        <dbReference type="ARBA" id="ARBA00023268"/>
    </source>
</evidence>
<dbReference type="PANTHER" id="PTHR32282">
    <property type="entry name" value="BINDING PROTEIN TRANSPEPTIDASE, PUTATIVE-RELATED"/>
    <property type="match status" value="1"/>
</dbReference>
<dbReference type="GO" id="GO:0071555">
    <property type="term" value="P:cell wall organization"/>
    <property type="evidence" value="ECO:0007669"/>
    <property type="project" value="UniProtKB-KW"/>
</dbReference>
<dbReference type="Gene3D" id="1.10.3810.10">
    <property type="entry name" value="Biosynthetic peptidoglycan transglycosylase-like"/>
    <property type="match status" value="1"/>
</dbReference>
<evidence type="ECO:0000256" key="15">
    <source>
        <dbReference type="ARBA" id="ARBA00034000"/>
    </source>
</evidence>
<keyword evidence="5" id="KW-0121">Carboxypeptidase</keyword>
<dbReference type="InterPro" id="IPR001264">
    <property type="entry name" value="Glyco_trans_51"/>
</dbReference>
<dbReference type="EMBL" id="CP130318">
    <property type="protein sequence ID" value="WNQ11056.1"/>
    <property type="molecule type" value="Genomic_DNA"/>
</dbReference>
<dbReference type="NCBIfam" id="TIGR02074">
    <property type="entry name" value="PBP_1a_fam"/>
    <property type="match status" value="1"/>
</dbReference>
<protein>
    <submittedName>
        <fullName evidence="20">PBP1A family penicillin-binding protein</fullName>
    </submittedName>
</protein>
<feature type="transmembrane region" description="Helical" evidence="17">
    <location>
        <begin position="29"/>
        <end position="51"/>
    </location>
</feature>
<accession>A0AA96LFB3</accession>
<evidence type="ECO:0000256" key="7">
    <source>
        <dbReference type="ARBA" id="ARBA00022676"/>
    </source>
</evidence>
<name>A0AA96LFB3_9BACL</name>
<evidence type="ECO:0000256" key="9">
    <source>
        <dbReference type="ARBA" id="ARBA00022801"/>
    </source>
</evidence>
<evidence type="ECO:0000259" key="19">
    <source>
        <dbReference type="Pfam" id="PF00912"/>
    </source>
</evidence>
<comment type="catalytic activity">
    <reaction evidence="15">
        <text>Preferential cleavage: (Ac)2-L-Lys-D-Ala-|-D-Ala. Also transpeptidation of peptidyl-alanyl moieties that are N-acyl substituents of D-alanine.</text>
        <dbReference type="EC" id="3.4.16.4"/>
    </reaction>
</comment>
<comment type="similarity">
    <text evidence="2">In the C-terminal section; belongs to the transpeptidase family.</text>
</comment>
<keyword evidence="13" id="KW-0511">Multifunctional enzyme</keyword>
<evidence type="ECO:0000256" key="2">
    <source>
        <dbReference type="ARBA" id="ARBA00007090"/>
    </source>
</evidence>
<dbReference type="GO" id="GO:0009252">
    <property type="term" value="P:peptidoglycan biosynthetic process"/>
    <property type="evidence" value="ECO:0007669"/>
    <property type="project" value="UniProtKB-KW"/>
</dbReference>
<evidence type="ECO:0000256" key="3">
    <source>
        <dbReference type="ARBA" id="ARBA00007739"/>
    </source>
</evidence>
<evidence type="ECO:0000256" key="11">
    <source>
        <dbReference type="ARBA" id="ARBA00022984"/>
    </source>
</evidence>
<feature type="domain" description="Penicillin-binding protein transpeptidase" evidence="18">
    <location>
        <begin position="338"/>
        <end position="605"/>
    </location>
</feature>
<evidence type="ECO:0000256" key="6">
    <source>
        <dbReference type="ARBA" id="ARBA00022670"/>
    </source>
</evidence>
<evidence type="ECO:0000256" key="1">
    <source>
        <dbReference type="ARBA" id="ARBA00004236"/>
    </source>
</evidence>
<dbReference type="RefSeq" id="WP_315604832.1">
    <property type="nucleotide sequence ID" value="NZ_CP130318.1"/>
</dbReference>
<keyword evidence="11" id="KW-0573">Peptidoglycan synthesis</keyword>
<keyword evidence="17" id="KW-0812">Transmembrane</keyword>
<sequence length="687" mass="76727">MEPYSRKKRKAGVQDEDPVLLWFRRLKRLAALGLSLLVIGTVAGALFLLYLRSDALPVSSVTLTPQIYDAQGELIDAYQGGQKRQPVALKDISPYLVKATIAIEDSRFYEHFGIDPKGLARAVVTDIKTLSMEQGASTITQQLARNLYLSHERTWSRKMKEAVYALQLETQLSKDQILEQYLNQIYYGHSAYGIQAASRMFFDKDAKDLDLAESSLLAGVPKGPRYYSPYLDMNNAKDRQRLILDAMVRHNDITKEEADRAYEEKLTIVPQQPTPPAEAPYFRDYIRSVVTEKLNISEALYDSGGLKIYTTLDLRAQKIAEEAIGKQLKDAPELQAALVSLDPRNGAIKAMVGGRSYGANQFNRAFATTRQPGSSFKPIVYLTALKNHFTPLQKYKDDPTEFSYEDGKKTYKPNNFDNKYTHEWLDMRRAISTSNNIYAVHTILDVGTDKVIDTARQLGVTSRLEPLPSLALGSFPVSPYEMASAFGTFANLGVRTEPNAILRIEDNAGKILYRSKPKQEKVIDPAQAYVMTNLMESVFEEGGTGFRVSDLMKRPVAGKTGTTNTDAWMVGYTPELSTAVWVGYDKDRVISSAESHKAAPIFAEYTEGALEAIPPKQFTVPEGVVTVYIDPESGKLANEACPHSQLQAFVQGTEPTEYCSGGSGTGAQDKGRENKSWWDDLKRWWND</sequence>
<evidence type="ECO:0000313" key="20">
    <source>
        <dbReference type="EMBL" id="WNQ11056.1"/>
    </source>
</evidence>
<dbReference type="KEGG" id="paun:MJA45_26220"/>
<keyword evidence="9" id="KW-0378">Hydrolase</keyword>
<comment type="subcellular location">
    <subcellularLocation>
        <location evidence="1">Cell membrane</location>
    </subcellularLocation>
</comment>
<dbReference type="Proteomes" id="UP001305702">
    <property type="component" value="Chromosome"/>
</dbReference>
<evidence type="ECO:0000256" key="14">
    <source>
        <dbReference type="ARBA" id="ARBA00023316"/>
    </source>
</evidence>
<keyword evidence="6" id="KW-0645">Protease</keyword>
<dbReference type="Gene3D" id="3.40.710.10">
    <property type="entry name" value="DD-peptidase/beta-lactamase superfamily"/>
    <property type="match status" value="1"/>
</dbReference>
<keyword evidence="14" id="KW-0961">Cell wall biogenesis/degradation</keyword>
<dbReference type="InterPro" id="IPR001460">
    <property type="entry name" value="PCN-bd_Tpept"/>
</dbReference>
<dbReference type="GO" id="GO:0008955">
    <property type="term" value="F:peptidoglycan glycosyltransferase activity"/>
    <property type="evidence" value="ECO:0007669"/>
    <property type="project" value="UniProtKB-EC"/>
</dbReference>
<dbReference type="GO" id="GO:0030288">
    <property type="term" value="C:outer membrane-bounded periplasmic space"/>
    <property type="evidence" value="ECO:0007669"/>
    <property type="project" value="TreeGrafter"/>
</dbReference>
<dbReference type="Pfam" id="PF00905">
    <property type="entry name" value="Transpeptidase"/>
    <property type="match status" value="1"/>
</dbReference>
<organism evidence="20 21">
    <name type="scientific">Paenibacillus aurantius</name>
    <dbReference type="NCBI Taxonomy" id="2918900"/>
    <lineage>
        <taxon>Bacteria</taxon>
        <taxon>Bacillati</taxon>
        <taxon>Bacillota</taxon>
        <taxon>Bacilli</taxon>
        <taxon>Bacillales</taxon>
        <taxon>Paenibacillaceae</taxon>
        <taxon>Paenibacillus</taxon>
    </lineage>
</organism>
<feature type="domain" description="Glycosyl transferase family 51" evidence="19">
    <location>
        <begin position="72"/>
        <end position="247"/>
    </location>
</feature>
<comment type="catalytic activity">
    <reaction evidence="16">
        <text>[GlcNAc-(1-&gt;4)-Mur2Ac(oyl-L-Ala-gamma-D-Glu-L-Lys-D-Ala-D-Ala)](n)-di-trans,octa-cis-undecaprenyl diphosphate + beta-D-GlcNAc-(1-&gt;4)-Mur2Ac(oyl-L-Ala-gamma-D-Glu-L-Lys-D-Ala-D-Ala)-di-trans,octa-cis-undecaprenyl diphosphate = [GlcNAc-(1-&gt;4)-Mur2Ac(oyl-L-Ala-gamma-D-Glu-L-Lys-D-Ala-D-Ala)](n+1)-di-trans,octa-cis-undecaprenyl diphosphate + di-trans,octa-cis-undecaprenyl diphosphate + H(+)</text>
        <dbReference type="Rhea" id="RHEA:23708"/>
        <dbReference type="Rhea" id="RHEA-COMP:9602"/>
        <dbReference type="Rhea" id="RHEA-COMP:9603"/>
        <dbReference type="ChEBI" id="CHEBI:15378"/>
        <dbReference type="ChEBI" id="CHEBI:58405"/>
        <dbReference type="ChEBI" id="CHEBI:60033"/>
        <dbReference type="ChEBI" id="CHEBI:78435"/>
        <dbReference type="EC" id="2.4.99.28"/>
    </reaction>
</comment>
<evidence type="ECO:0000256" key="17">
    <source>
        <dbReference type="SAM" id="Phobius"/>
    </source>
</evidence>
<evidence type="ECO:0000256" key="5">
    <source>
        <dbReference type="ARBA" id="ARBA00022645"/>
    </source>
</evidence>
<evidence type="ECO:0000259" key="18">
    <source>
        <dbReference type="Pfam" id="PF00905"/>
    </source>
</evidence>
<dbReference type="PANTHER" id="PTHR32282:SF11">
    <property type="entry name" value="PENICILLIN-BINDING PROTEIN 1B"/>
    <property type="match status" value="1"/>
</dbReference>
<dbReference type="InterPro" id="IPR036950">
    <property type="entry name" value="PBP_transglycosylase"/>
</dbReference>
<dbReference type="InterPro" id="IPR012338">
    <property type="entry name" value="Beta-lactam/transpept-like"/>
</dbReference>
<evidence type="ECO:0000256" key="10">
    <source>
        <dbReference type="ARBA" id="ARBA00022960"/>
    </source>
</evidence>
<dbReference type="GO" id="GO:0005886">
    <property type="term" value="C:plasma membrane"/>
    <property type="evidence" value="ECO:0007669"/>
    <property type="project" value="UniProtKB-SubCell"/>
</dbReference>
<gene>
    <name evidence="20" type="ORF">MJA45_26220</name>
</gene>
<evidence type="ECO:0000256" key="8">
    <source>
        <dbReference type="ARBA" id="ARBA00022679"/>
    </source>
</evidence>
<keyword evidence="8" id="KW-0808">Transferase</keyword>
<dbReference type="GO" id="GO:0008360">
    <property type="term" value="P:regulation of cell shape"/>
    <property type="evidence" value="ECO:0007669"/>
    <property type="project" value="UniProtKB-KW"/>
</dbReference>
<comment type="similarity">
    <text evidence="3">In the N-terminal section; belongs to the glycosyltransferase 51 family.</text>
</comment>
<keyword evidence="10" id="KW-0133">Cell shape</keyword>
<keyword evidence="21" id="KW-1185">Reference proteome</keyword>
<keyword evidence="17" id="KW-1133">Transmembrane helix</keyword>
<dbReference type="AlphaFoldDB" id="A0AA96LFB3"/>
<keyword evidence="12 17" id="KW-0472">Membrane</keyword>
<evidence type="ECO:0000313" key="21">
    <source>
        <dbReference type="Proteomes" id="UP001305702"/>
    </source>
</evidence>
<dbReference type="Pfam" id="PF00912">
    <property type="entry name" value="Transgly"/>
    <property type="match status" value="1"/>
</dbReference>
<evidence type="ECO:0000256" key="4">
    <source>
        <dbReference type="ARBA" id="ARBA00022475"/>
    </source>
</evidence>
<dbReference type="InterPro" id="IPR023346">
    <property type="entry name" value="Lysozyme-like_dom_sf"/>
</dbReference>
<evidence type="ECO:0000256" key="12">
    <source>
        <dbReference type="ARBA" id="ARBA00023136"/>
    </source>
</evidence>
<dbReference type="GO" id="GO:0006508">
    <property type="term" value="P:proteolysis"/>
    <property type="evidence" value="ECO:0007669"/>
    <property type="project" value="UniProtKB-KW"/>
</dbReference>
<evidence type="ECO:0000256" key="16">
    <source>
        <dbReference type="ARBA" id="ARBA00049902"/>
    </source>
</evidence>
<dbReference type="InterPro" id="IPR050396">
    <property type="entry name" value="Glycosyltr_51/Transpeptidase"/>
</dbReference>
<dbReference type="SUPFAM" id="SSF53955">
    <property type="entry name" value="Lysozyme-like"/>
    <property type="match status" value="1"/>
</dbReference>
<dbReference type="GO" id="GO:0009002">
    <property type="term" value="F:serine-type D-Ala-D-Ala carboxypeptidase activity"/>
    <property type="evidence" value="ECO:0007669"/>
    <property type="project" value="UniProtKB-EC"/>
</dbReference>
<keyword evidence="4" id="KW-1003">Cell membrane</keyword>
<dbReference type="GO" id="GO:0008658">
    <property type="term" value="F:penicillin binding"/>
    <property type="evidence" value="ECO:0007669"/>
    <property type="project" value="InterPro"/>
</dbReference>
<reference evidence="20 21" key="1">
    <citation type="submission" date="2022-02" db="EMBL/GenBank/DDBJ databases">
        <title>Paenibacillus sp. MBLB1776 Whole Genome Shotgun Sequencing.</title>
        <authorList>
            <person name="Hwang C.Y."/>
            <person name="Cho E.-S."/>
            <person name="Seo M.-J."/>
        </authorList>
    </citation>
    <scope>NUCLEOTIDE SEQUENCE [LARGE SCALE GENOMIC DNA]</scope>
    <source>
        <strain evidence="20 21">MBLB1776</strain>
    </source>
</reference>
<proteinExistence type="inferred from homology"/>
<keyword evidence="7" id="KW-0328">Glycosyltransferase</keyword>
<dbReference type="FunFam" id="1.10.3810.10:FF:000001">
    <property type="entry name" value="Penicillin-binding protein 1A"/>
    <property type="match status" value="1"/>
</dbReference>